<dbReference type="EMBL" id="KP795556">
    <property type="protein sequence ID" value="AKN37923.1"/>
    <property type="molecule type" value="Genomic_DNA"/>
</dbReference>
<evidence type="ECO:0000313" key="1">
    <source>
        <dbReference type="EMBL" id="AKN37923.1"/>
    </source>
</evidence>
<accession>A0A0H3ZNM9</accession>
<dbReference type="AlphaFoldDB" id="A0A0H3ZNM9"/>
<name>A0A0H3ZNM9_9VIBR</name>
<reference evidence="1" key="1">
    <citation type="journal article" date="2015" name="MBio">
        <title>Eco-Evolutionary Dynamics of Episomes among Ecologically Cohesive Bacterial Populations.</title>
        <authorList>
            <person name="Xue H."/>
            <person name="Cordero O.X."/>
            <person name="Camas F.M."/>
            <person name="Trimble W."/>
            <person name="Meyer F."/>
            <person name="Guglielmini J."/>
            <person name="Rocha E.P."/>
            <person name="Polz M.F."/>
        </authorList>
    </citation>
    <scope>NUCLEOTIDE SEQUENCE</scope>
    <source>
        <strain evidence="1">FF_482</strain>
    </source>
</reference>
<proteinExistence type="predicted"/>
<protein>
    <submittedName>
        <fullName evidence="1">Uncharacterized protein</fullName>
    </submittedName>
</protein>
<sequence>MDFLKLVQLSSWFVFKHVPLTYSASTTTYEESNVYQELSELLDEIGYAFDKHELKICTLRAHKNKVIKAMLAKARELEFDMSTNIAKSVLSSIISQEEIDEQEAIEILTDYVTSDVSKQTTMRERLFAAAIRKSEDFHIVMLLNGEGARRVV</sequence>
<organism evidence="1">
    <name type="scientific">Vibrio sp. FF_482</name>
    <dbReference type="NCBI Taxonomy" id="1652836"/>
    <lineage>
        <taxon>Bacteria</taxon>
        <taxon>Pseudomonadati</taxon>
        <taxon>Pseudomonadota</taxon>
        <taxon>Gammaproteobacteria</taxon>
        <taxon>Vibrionales</taxon>
        <taxon>Vibrionaceae</taxon>
        <taxon>Vibrio</taxon>
    </lineage>
</organism>